<feature type="non-terminal residue" evidence="5">
    <location>
        <position position="91"/>
    </location>
</feature>
<dbReference type="GO" id="GO:0004364">
    <property type="term" value="F:glutathione transferase activity"/>
    <property type="evidence" value="ECO:0007669"/>
    <property type="project" value="TreeGrafter"/>
</dbReference>
<evidence type="ECO:0008006" key="7">
    <source>
        <dbReference type="Google" id="ProtNLM"/>
    </source>
</evidence>
<dbReference type="GO" id="GO:0016020">
    <property type="term" value="C:membrane"/>
    <property type="evidence" value="ECO:0007669"/>
    <property type="project" value="UniProtKB-SubCell"/>
</dbReference>
<keyword evidence="3" id="KW-1133">Transmembrane helix</keyword>
<dbReference type="AlphaFoldDB" id="A0A6A5V5F5"/>
<dbReference type="SUPFAM" id="SSF161084">
    <property type="entry name" value="MAPEG domain-like"/>
    <property type="match status" value="1"/>
</dbReference>
<evidence type="ECO:0000256" key="1">
    <source>
        <dbReference type="ARBA" id="ARBA00004141"/>
    </source>
</evidence>
<protein>
    <recommendedName>
        <fullName evidence="7">MAPEG-domain-containing protein</fullName>
    </recommendedName>
</protein>
<dbReference type="Proteomes" id="UP000800036">
    <property type="component" value="Unassembled WGS sequence"/>
</dbReference>
<proteinExistence type="predicted"/>
<dbReference type="Pfam" id="PF01124">
    <property type="entry name" value="MAPEG"/>
    <property type="match status" value="1"/>
</dbReference>
<keyword evidence="4" id="KW-0472">Membrane</keyword>
<dbReference type="GO" id="GO:0005635">
    <property type="term" value="C:nuclear envelope"/>
    <property type="evidence" value="ECO:0007669"/>
    <property type="project" value="TreeGrafter"/>
</dbReference>
<dbReference type="OrthoDB" id="3740107at2759"/>
<evidence type="ECO:0000256" key="4">
    <source>
        <dbReference type="ARBA" id="ARBA00023136"/>
    </source>
</evidence>
<dbReference type="Gene3D" id="1.20.120.550">
    <property type="entry name" value="Membrane associated eicosanoid/glutathione metabolism-like domain"/>
    <property type="match status" value="1"/>
</dbReference>
<feature type="non-terminal residue" evidence="5">
    <location>
        <position position="1"/>
    </location>
</feature>
<comment type="subcellular location">
    <subcellularLocation>
        <location evidence="1">Membrane</location>
        <topology evidence="1">Multi-pass membrane protein</topology>
    </subcellularLocation>
</comment>
<accession>A0A6A5V5F5</accession>
<organism evidence="5 6">
    <name type="scientific">Bimuria novae-zelandiae CBS 107.79</name>
    <dbReference type="NCBI Taxonomy" id="1447943"/>
    <lineage>
        <taxon>Eukaryota</taxon>
        <taxon>Fungi</taxon>
        <taxon>Dikarya</taxon>
        <taxon>Ascomycota</taxon>
        <taxon>Pezizomycotina</taxon>
        <taxon>Dothideomycetes</taxon>
        <taxon>Pleosporomycetidae</taxon>
        <taxon>Pleosporales</taxon>
        <taxon>Massarineae</taxon>
        <taxon>Didymosphaeriaceae</taxon>
        <taxon>Bimuria</taxon>
    </lineage>
</organism>
<dbReference type="InterPro" id="IPR023352">
    <property type="entry name" value="MAPEG-like_dom_sf"/>
</dbReference>
<evidence type="ECO:0000256" key="3">
    <source>
        <dbReference type="ARBA" id="ARBA00022989"/>
    </source>
</evidence>
<keyword evidence="6" id="KW-1185">Reference proteome</keyword>
<sequence>GAHIYAFRTAARIPHPNVFATPETIANAVSAEHARALYLFNGAHRAHHNFVENYAVVLSAMLVSGPAYPRLAAAAGAAWVFGRVLYSLGYT</sequence>
<dbReference type="InterPro" id="IPR050997">
    <property type="entry name" value="MAPEG"/>
</dbReference>
<evidence type="ECO:0000313" key="5">
    <source>
        <dbReference type="EMBL" id="KAF1972461.1"/>
    </source>
</evidence>
<dbReference type="GO" id="GO:0005783">
    <property type="term" value="C:endoplasmic reticulum"/>
    <property type="evidence" value="ECO:0007669"/>
    <property type="project" value="TreeGrafter"/>
</dbReference>
<name>A0A6A5V5F5_9PLEO</name>
<keyword evidence="2" id="KW-0812">Transmembrane</keyword>
<dbReference type="InterPro" id="IPR001129">
    <property type="entry name" value="Membr-assoc_MAPEG"/>
</dbReference>
<dbReference type="EMBL" id="ML976686">
    <property type="protein sequence ID" value="KAF1972461.1"/>
    <property type="molecule type" value="Genomic_DNA"/>
</dbReference>
<evidence type="ECO:0000313" key="6">
    <source>
        <dbReference type="Proteomes" id="UP000800036"/>
    </source>
</evidence>
<reference evidence="5" key="1">
    <citation type="journal article" date="2020" name="Stud. Mycol.">
        <title>101 Dothideomycetes genomes: a test case for predicting lifestyles and emergence of pathogens.</title>
        <authorList>
            <person name="Haridas S."/>
            <person name="Albert R."/>
            <person name="Binder M."/>
            <person name="Bloem J."/>
            <person name="Labutti K."/>
            <person name="Salamov A."/>
            <person name="Andreopoulos B."/>
            <person name="Baker S."/>
            <person name="Barry K."/>
            <person name="Bills G."/>
            <person name="Bluhm B."/>
            <person name="Cannon C."/>
            <person name="Castanera R."/>
            <person name="Culley D."/>
            <person name="Daum C."/>
            <person name="Ezra D."/>
            <person name="Gonzalez J."/>
            <person name="Henrissat B."/>
            <person name="Kuo A."/>
            <person name="Liang C."/>
            <person name="Lipzen A."/>
            <person name="Lutzoni F."/>
            <person name="Magnuson J."/>
            <person name="Mondo S."/>
            <person name="Nolan M."/>
            <person name="Ohm R."/>
            <person name="Pangilinan J."/>
            <person name="Park H.-J."/>
            <person name="Ramirez L."/>
            <person name="Alfaro M."/>
            <person name="Sun H."/>
            <person name="Tritt A."/>
            <person name="Yoshinaga Y."/>
            <person name="Zwiers L.-H."/>
            <person name="Turgeon B."/>
            <person name="Goodwin S."/>
            <person name="Spatafora J."/>
            <person name="Crous P."/>
            <person name="Grigoriev I."/>
        </authorList>
    </citation>
    <scope>NUCLEOTIDE SEQUENCE</scope>
    <source>
        <strain evidence="5">CBS 107.79</strain>
    </source>
</reference>
<gene>
    <name evidence="5" type="ORF">BU23DRAFT_388922</name>
</gene>
<dbReference type="GO" id="GO:0004602">
    <property type="term" value="F:glutathione peroxidase activity"/>
    <property type="evidence" value="ECO:0007669"/>
    <property type="project" value="TreeGrafter"/>
</dbReference>
<evidence type="ECO:0000256" key="2">
    <source>
        <dbReference type="ARBA" id="ARBA00022692"/>
    </source>
</evidence>
<dbReference type="PANTHER" id="PTHR10250">
    <property type="entry name" value="MICROSOMAL GLUTATHIONE S-TRANSFERASE"/>
    <property type="match status" value="1"/>
</dbReference>
<dbReference type="PANTHER" id="PTHR10250:SF26">
    <property type="entry name" value="GLUTATHIONE S-TRANSFERASE 3, MITOCHONDRIAL"/>
    <property type="match status" value="1"/>
</dbReference>